<dbReference type="EC" id="3.1.11.6" evidence="5"/>
<keyword evidence="2 5" id="KW-0540">Nuclease</keyword>
<evidence type="ECO:0000259" key="8">
    <source>
        <dbReference type="Pfam" id="PF13742"/>
    </source>
</evidence>
<dbReference type="Pfam" id="PF13742">
    <property type="entry name" value="tRNA_anti_2"/>
    <property type="match status" value="1"/>
</dbReference>
<name>A0ABU5YU65_9MYCO</name>
<comment type="similarity">
    <text evidence="5 6">Belongs to the XseA family.</text>
</comment>
<dbReference type="CDD" id="cd04489">
    <property type="entry name" value="ExoVII_LU_OBF"/>
    <property type="match status" value="1"/>
</dbReference>
<feature type="domain" description="Exonuclease VII large subunit C-terminal" evidence="7">
    <location>
        <begin position="132"/>
        <end position="331"/>
    </location>
</feature>
<comment type="catalytic activity">
    <reaction evidence="5 6">
        <text>Exonucleolytic cleavage in either 5'- to 3'- or 3'- to 5'-direction to yield nucleoside 5'-phosphates.</text>
        <dbReference type="EC" id="3.1.11.6"/>
    </reaction>
</comment>
<dbReference type="RefSeq" id="WP_225398839.1">
    <property type="nucleotide sequence ID" value="NZ_JAYJJQ010000004.1"/>
</dbReference>
<dbReference type="GO" id="GO:0008855">
    <property type="term" value="F:exodeoxyribonuclease VII activity"/>
    <property type="evidence" value="ECO:0007669"/>
    <property type="project" value="UniProtKB-EC"/>
</dbReference>
<proteinExistence type="inferred from homology"/>
<dbReference type="NCBIfam" id="TIGR00237">
    <property type="entry name" value="xseA"/>
    <property type="match status" value="1"/>
</dbReference>
<gene>
    <name evidence="5 9" type="primary">xseA</name>
    <name evidence="9" type="ORF">K5L39_05670</name>
</gene>
<evidence type="ECO:0000256" key="6">
    <source>
        <dbReference type="RuleBase" id="RU004355"/>
    </source>
</evidence>
<evidence type="ECO:0000256" key="4">
    <source>
        <dbReference type="ARBA" id="ARBA00022839"/>
    </source>
</evidence>
<dbReference type="InterPro" id="IPR020579">
    <property type="entry name" value="Exonuc_VII_lsu_C"/>
</dbReference>
<evidence type="ECO:0000256" key="3">
    <source>
        <dbReference type="ARBA" id="ARBA00022801"/>
    </source>
</evidence>
<feature type="domain" description="OB-fold nucleic acid binding" evidence="8">
    <location>
        <begin position="15"/>
        <end position="109"/>
    </location>
</feature>
<dbReference type="Proteomes" id="UP001299283">
    <property type="component" value="Unassembled WGS sequence"/>
</dbReference>
<dbReference type="HAMAP" id="MF_00378">
    <property type="entry name" value="Exonuc_7_L"/>
    <property type="match status" value="1"/>
</dbReference>
<dbReference type="PANTHER" id="PTHR30008">
    <property type="entry name" value="EXODEOXYRIBONUCLEASE 7 LARGE SUBUNIT"/>
    <property type="match status" value="1"/>
</dbReference>
<comment type="function">
    <text evidence="5">Bidirectionally degrades single-stranded DNA into large acid-insoluble oligonucleotides, which are then degraded further into small acid-soluble oligonucleotides.</text>
</comment>
<dbReference type="InterPro" id="IPR025824">
    <property type="entry name" value="OB-fold_nuc-bd_dom"/>
</dbReference>
<reference evidence="9 10" key="1">
    <citation type="submission" date="2023-12" db="EMBL/GenBank/DDBJ databases">
        <title>Description of new species of Mycobacterium terrae complex isolated from sewage at the Sao Paulo Zoological Park Foundation in Brazil.</title>
        <authorList>
            <person name="Romagnoli C.L."/>
            <person name="Conceicao E.C."/>
            <person name="Machado E."/>
            <person name="Barreto L.B.P.F."/>
            <person name="Sharma A."/>
            <person name="Silva N.M."/>
            <person name="Marques L.E."/>
            <person name="Juliana M.A."/>
            <person name="Lourenco M.C.S."/>
            <person name="Digiampietri L.A."/>
            <person name="Suffys P.N."/>
            <person name="Viana-Niero C."/>
        </authorList>
    </citation>
    <scope>NUCLEOTIDE SEQUENCE [LARGE SCALE GENOMIC DNA]</scope>
    <source>
        <strain evidence="9 10">MYC017</strain>
    </source>
</reference>
<dbReference type="PANTHER" id="PTHR30008:SF0">
    <property type="entry name" value="EXODEOXYRIBONUCLEASE 7 LARGE SUBUNIT"/>
    <property type="match status" value="1"/>
</dbReference>
<comment type="caution">
    <text evidence="9">The sequence shown here is derived from an EMBL/GenBank/DDBJ whole genome shotgun (WGS) entry which is preliminary data.</text>
</comment>
<keyword evidence="1 5" id="KW-0963">Cytoplasm</keyword>
<comment type="subcellular location">
    <subcellularLocation>
        <location evidence="5 6">Cytoplasm</location>
    </subcellularLocation>
</comment>
<protein>
    <recommendedName>
        <fullName evidence="5">Exodeoxyribonuclease 7 large subunit</fullName>
        <ecNumber evidence="5">3.1.11.6</ecNumber>
    </recommendedName>
    <alternativeName>
        <fullName evidence="5">Exodeoxyribonuclease VII large subunit</fullName>
        <shortName evidence="5">Exonuclease VII large subunit</shortName>
    </alternativeName>
</protein>
<dbReference type="InterPro" id="IPR003753">
    <property type="entry name" value="Exonuc_VII_L"/>
</dbReference>
<evidence type="ECO:0000313" key="10">
    <source>
        <dbReference type="Proteomes" id="UP001299283"/>
    </source>
</evidence>
<comment type="subunit">
    <text evidence="5">Heterooligomer composed of large and small subunits.</text>
</comment>
<keyword evidence="4 5" id="KW-0269">Exonuclease</keyword>
<evidence type="ECO:0000256" key="1">
    <source>
        <dbReference type="ARBA" id="ARBA00022490"/>
    </source>
</evidence>
<evidence type="ECO:0000313" key="9">
    <source>
        <dbReference type="EMBL" id="MEB3068665.1"/>
    </source>
</evidence>
<evidence type="ECO:0000256" key="2">
    <source>
        <dbReference type="ARBA" id="ARBA00022722"/>
    </source>
</evidence>
<keyword evidence="3 5" id="KW-0378">Hydrolase</keyword>
<evidence type="ECO:0000256" key="5">
    <source>
        <dbReference type="HAMAP-Rule" id="MF_00378"/>
    </source>
</evidence>
<accession>A0ABU5YU65</accession>
<organism evidence="9 10">
    <name type="scientific">[Mycobacterium] vasticus</name>
    <dbReference type="NCBI Taxonomy" id="2875777"/>
    <lineage>
        <taxon>Bacteria</taxon>
        <taxon>Bacillati</taxon>
        <taxon>Actinomycetota</taxon>
        <taxon>Actinomycetes</taxon>
        <taxon>Mycobacteriales</taxon>
        <taxon>Mycobacteriaceae</taxon>
        <taxon>Mycolicibacter</taxon>
    </lineage>
</organism>
<evidence type="ECO:0000259" key="7">
    <source>
        <dbReference type="Pfam" id="PF02601"/>
    </source>
</evidence>
<dbReference type="EMBL" id="JAYJJQ010000004">
    <property type="protein sequence ID" value="MEB3068665.1"/>
    <property type="molecule type" value="Genomic_DNA"/>
</dbReference>
<dbReference type="Pfam" id="PF02601">
    <property type="entry name" value="Exonuc_VII_L"/>
    <property type="match status" value="1"/>
</dbReference>
<sequence length="412" mass="43980">MTAPAPGSSPESPFPVRAVATRVKGWIDRLGSVWVEGQLTQINLRPGVRTVFMVLRDPAADMSLTVTCTPEMVAAAPVKLTEGTQVVVCGKPNFYTARGTFSLRLSEIRAVGIGELLARIERLRKLLDAEGLFDPRLKRPLPFLPATIGLITGRASAAEHDVMSVAGARWPAVNFAVRNTAVQGPTAVAQIVEALRELDADAGVEVIVLARGGGSVEDLLPFSDETLCRAIAACRTPVVSAVGHEPDNPLCDLVADLRAATPTDAAKRIVPDAAAEQALVDDLRRRSAQAVRNWVIREDRVLTQLRSRPVLADPLRALTDRGDEVRRALSAVRRDVIRLIDVQTERVGHLSARLATLGPAATLARGYAVVQAIGTKAQVLRSVEDAPAGTQLRIRVTDGAITATSEGPNDGN</sequence>
<keyword evidence="10" id="KW-1185">Reference proteome</keyword>